<proteinExistence type="predicted"/>
<evidence type="ECO:0000313" key="1">
    <source>
        <dbReference type="EMBL" id="SCZ97159.1"/>
    </source>
</evidence>
<protein>
    <submittedName>
        <fullName evidence="1">BZ3500_MvSof-1268-A1-R1_Chr4-2g07029 protein</fullName>
    </submittedName>
</protein>
<accession>A0A2X0KST5</accession>
<gene>
    <name evidence="1" type="ORF">BZ3500_MVSOF-1268-A1-R1_CHR4-2G07029</name>
</gene>
<dbReference type="Proteomes" id="UP000249723">
    <property type="component" value="Unassembled WGS sequence"/>
</dbReference>
<name>A0A2X0KST5_9BASI</name>
<dbReference type="AlphaFoldDB" id="A0A2X0KST5"/>
<organism evidence="1 2">
    <name type="scientific">Microbotryum saponariae</name>
    <dbReference type="NCBI Taxonomy" id="289078"/>
    <lineage>
        <taxon>Eukaryota</taxon>
        <taxon>Fungi</taxon>
        <taxon>Dikarya</taxon>
        <taxon>Basidiomycota</taxon>
        <taxon>Pucciniomycotina</taxon>
        <taxon>Microbotryomycetes</taxon>
        <taxon>Microbotryales</taxon>
        <taxon>Microbotryaceae</taxon>
        <taxon>Microbotryum</taxon>
    </lineage>
</organism>
<sequence length="82" mass="9496">MTRARLLDDVQADLTTRTRELGTHAREFGHARPCFAFTVLILTRKRCMRLSDFGLINHRWHKNDRHNKYAGCDAIIRCAGAQ</sequence>
<keyword evidence="2" id="KW-1185">Reference proteome</keyword>
<dbReference type="EMBL" id="FMWP01000092">
    <property type="protein sequence ID" value="SCZ97159.1"/>
    <property type="molecule type" value="Genomic_DNA"/>
</dbReference>
<evidence type="ECO:0000313" key="2">
    <source>
        <dbReference type="Proteomes" id="UP000249723"/>
    </source>
</evidence>
<reference evidence="2" key="1">
    <citation type="submission" date="2016-10" db="EMBL/GenBank/DDBJ databases">
        <authorList>
            <person name="Jeantristanb JTB J.-T."/>
            <person name="Ricardo R."/>
        </authorList>
    </citation>
    <scope>NUCLEOTIDE SEQUENCE [LARGE SCALE GENOMIC DNA]</scope>
</reference>